<evidence type="ECO:0000313" key="3">
    <source>
        <dbReference type="EMBL" id="EUJ64854.1"/>
    </source>
</evidence>
<comment type="caution">
    <text evidence="3">The sequence shown here is derived from an EMBL/GenBank/DDBJ whole genome shotgun (WGS) entry which is preliminary data.</text>
</comment>
<evidence type="ECO:0000313" key="4">
    <source>
        <dbReference type="Proteomes" id="UP000019241"/>
    </source>
</evidence>
<dbReference type="RefSeq" id="WP_052006677.1">
    <property type="nucleotide sequence ID" value="NZ_AODM01000005.1"/>
</dbReference>
<gene>
    <name evidence="3" type="ORF">MCOL2_01635</name>
</gene>
<dbReference type="PANTHER" id="PTHR37813:SF1">
    <property type="entry name" value="FELS-2 PROPHAGE PROTEIN"/>
    <property type="match status" value="1"/>
</dbReference>
<evidence type="ECO:0000259" key="2">
    <source>
        <dbReference type="Pfam" id="PF10145"/>
    </source>
</evidence>
<reference evidence="3 4" key="1">
    <citation type="submission" date="2012-12" db="EMBL/GenBank/DDBJ databases">
        <title>Novel taxa of Listeriaceae from agricultural environments in the United States.</title>
        <authorList>
            <person name="den Bakker H.C."/>
            <person name="Allred A."/>
            <person name="Warchocki S."/>
            <person name="Wright E.M."/>
            <person name="Burrell A."/>
            <person name="Nightingale K.K."/>
            <person name="Kephart D."/>
            <person name="Wiedmann M."/>
        </authorList>
    </citation>
    <scope>NUCLEOTIDE SEQUENCE [LARGE SCALE GENOMIC DNA]</scope>
    <source>
        <strain evidence="3 4">FSL S10-1203</strain>
    </source>
</reference>
<dbReference type="PATRIC" id="fig|1265822.4.peg.334"/>
<dbReference type="Proteomes" id="UP000019241">
    <property type="component" value="Unassembled WGS sequence"/>
</dbReference>
<name>W7DIS7_9LIST</name>
<accession>W7DIS7</accession>
<evidence type="ECO:0000256" key="1">
    <source>
        <dbReference type="ARBA" id="ARBA00022612"/>
    </source>
</evidence>
<organism evidence="3 4">
    <name type="scientific">Listeria fleischmannii FSL S10-1203</name>
    <dbReference type="NCBI Taxonomy" id="1265822"/>
    <lineage>
        <taxon>Bacteria</taxon>
        <taxon>Bacillati</taxon>
        <taxon>Bacillota</taxon>
        <taxon>Bacilli</taxon>
        <taxon>Bacillales</taxon>
        <taxon>Listeriaceae</taxon>
        <taxon>Listeria</taxon>
    </lineage>
</organism>
<protein>
    <recommendedName>
        <fullName evidence="2">Phage tail tape measure protein domain-containing protein</fullName>
    </recommendedName>
</protein>
<dbReference type="PANTHER" id="PTHR37813">
    <property type="entry name" value="FELS-2 PROPHAGE PROTEIN"/>
    <property type="match status" value="1"/>
</dbReference>
<dbReference type="InterPro" id="IPR010090">
    <property type="entry name" value="Phage_tape_meas"/>
</dbReference>
<dbReference type="AlphaFoldDB" id="W7DIS7"/>
<dbReference type="NCBIfam" id="TIGR01760">
    <property type="entry name" value="tape_meas_TP901"/>
    <property type="match status" value="1"/>
</dbReference>
<proteinExistence type="predicted"/>
<dbReference type="EMBL" id="AODM01000005">
    <property type="protein sequence ID" value="EUJ64854.1"/>
    <property type="molecule type" value="Genomic_DNA"/>
</dbReference>
<feature type="domain" description="Phage tail tape measure protein" evidence="2">
    <location>
        <begin position="215"/>
        <end position="420"/>
    </location>
</feature>
<dbReference type="Pfam" id="PF10145">
    <property type="entry name" value="PhageMin_Tail"/>
    <property type="match status" value="1"/>
</dbReference>
<keyword evidence="1" id="KW-1188">Viral release from host cell</keyword>
<sequence length="786" mass="83531">MANELGHLGASVSLNIDPFQRSIKTLEAQQRALKASMKGIDSSYKGTGSSVQSLSLKQKLLTAQTRSQAEIVRRLKQDYDQKAAALKANGSATEKEIQEVARAEQKYSTASAKLNSMNQALSANEKALRLQSSSFYQNGAKWDAFGQKVKATGDKITSVGKGMSMKFSLPVAAGFTLAAKNAISFSSEIQKMSALLDDGNVSSGELKKQLDSLGEASKKWSMKYGISTSAINEGMEEIIKKGYTYEQTLGAMPSIMDASVASGEDFNTVMNASTSILEQFGLKVDDTEGTLKNTQRVTDSLTFVANKTAAGFSDMGLAMEYVGPVAHGLGMSLEETSAAIGLMSNNGIEGEKAGTALRGALSKLMKPSDANAAGFKKMGINVEDFKKGTLGLPTILDKIKNNTKGWTKESKASAIALAFGVEAQSGMNVLVNQGGDALRNLTKDTKNATGYTKGLADTMNNTSQNKVKRFKESLHVLSITVGEKLLPTLTPLIEKGTEIVKSFSEMDESTQKTIIKWIALGAAAGPALTILGSFTRNAGTLISVVGKTGKGIGLLGATLSRTTPAAKLAENGLKGIGTAALGAGEGAGTFGALLNPVTLGVVGVGAALVGGYAAWKIWGEKAVASAERTKKWGTDVSTEADGALSKFKNFSDNAGNALNDFTTNTKTNTKQVTDAVKGMVKEIDKAGDETLEKQKEALKGLPAEVVKAGETEQKKTKEQNDRRVKLAENAQNTITNILKKHNGDRSKLTDEEYEMVYNSELDLRNMQLNAMDLTGKKKKSHHENHE</sequence>